<evidence type="ECO:0000313" key="2">
    <source>
        <dbReference type="EMBL" id="OWP51530.1"/>
    </source>
</evidence>
<proteinExistence type="predicted"/>
<feature type="domain" description="HTH marR-type" evidence="1">
    <location>
        <begin position="4"/>
        <end position="135"/>
    </location>
</feature>
<dbReference type="PANTHER" id="PTHR33164:SF105">
    <property type="entry name" value="TRANSCRIPTIONAL REPRESSOR PROTEIN-RELATED"/>
    <property type="match status" value="1"/>
</dbReference>
<dbReference type="PROSITE" id="PS50995">
    <property type="entry name" value="HTH_MARR_2"/>
    <property type="match status" value="1"/>
</dbReference>
<dbReference type="GO" id="GO:0003700">
    <property type="term" value="F:DNA-binding transcription factor activity"/>
    <property type="evidence" value="ECO:0007669"/>
    <property type="project" value="InterPro"/>
</dbReference>
<dbReference type="GO" id="GO:0006950">
    <property type="term" value="P:response to stress"/>
    <property type="evidence" value="ECO:0007669"/>
    <property type="project" value="TreeGrafter"/>
</dbReference>
<reference evidence="2 3" key="1">
    <citation type="submission" date="2017-06" db="EMBL/GenBank/DDBJ databases">
        <title>Draft genome of Pseudomonas nitroreducens DF05.</title>
        <authorList>
            <person name="Iyer R."/>
        </authorList>
    </citation>
    <scope>NUCLEOTIDE SEQUENCE [LARGE SCALE GENOMIC DNA]</scope>
    <source>
        <strain evidence="2 3">DF05</strain>
    </source>
</reference>
<dbReference type="EMBL" id="NJBA01000002">
    <property type="protein sequence ID" value="OWP51530.1"/>
    <property type="molecule type" value="Genomic_DNA"/>
</dbReference>
<dbReference type="PANTHER" id="PTHR33164">
    <property type="entry name" value="TRANSCRIPTIONAL REGULATOR, MARR FAMILY"/>
    <property type="match status" value="1"/>
</dbReference>
<dbReference type="STRING" id="46680.GCA_000807755_04126"/>
<gene>
    <name evidence="2" type="ORF">CEG18_04465</name>
</gene>
<dbReference type="InterPro" id="IPR039422">
    <property type="entry name" value="MarR/SlyA-like"/>
</dbReference>
<protein>
    <submittedName>
        <fullName evidence="2">MarR family transcriptional regulator</fullName>
    </submittedName>
</protein>
<dbReference type="eggNOG" id="COG1846">
    <property type="taxonomic scope" value="Bacteria"/>
</dbReference>
<dbReference type="PRINTS" id="PR00598">
    <property type="entry name" value="HTHMARR"/>
</dbReference>
<dbReference type="InterPro" id="IPR000835">
    <property type="entry name" value="HTH_MarR-typ"/>
</dbReference>
<dbReference type="SMART" id="SM00347">
    <property type="entry name" value="HTH_MARR"/>
    <property type="match status" value="1"/>
</dbReference>
<accession>A0A246FDN5</accession>
<organism evidence="2 3">
    <name type="scientific">Pseudomonas nitroreducens</name>
    <dbReference type="NCBI Taxonomy" id="46680"/>
    <lineage>
        <taxon>Bacteria</taxon>
        <taxon>Pseudomonadati</taxon>
        <taxon>Pseudomonadota</taxon>
        <taxon>Gammaproteobacteria</taxon>
        <taxon>Pseudomonadales</taxon>
        <taxon>Pseudomonadaceae</taxon>
        <taxon>Pseudomonas</taxon>
    </lineage>
</organism>
<evidence type="ECO:0000259" key="1">
    <source>
        <dbReference type="PROSITE" id="PS50995"/>
    </source>
</evidence>
<dbReference type="Pfam" id="PF12802">
    <property type="entry name" value="MarR_2"/>
    <property type="match status" value="1"/>
</dbReference>
<dbReference type="AlphaFoldDB" id="A0A246FDN5"/>
<dbReference type="RefSeq" id="WP_088416471.1">
    <property type="nucleotide sequence ID" value="NZ_NJBA01000002.1"/>
</dbReference>
<dbReference type="InterPro" id="IPR036390">
    <property type="entry name" value="WH_DNA-bd_sf"/>
</dbReference>
<dbReference type="InterPro" id="IPR036388">
    <property type="entry name" value="WH-like_DNA-bd_sf"/>
</dbReference>
<dbReference type="Gene3D" id="1.10.10.10">
    <property type="entry name" value="Winged helix-like DNA-binding domain superfamily/Winged helix DNA-binding domain"/>
    <property type="match status" value="1"/>
</dbReference>
<name>A0A246FDN5_PSENT</name>
<evidence type="ECO:0000313" key="3">
    <source>
        <dbReference type="Proteomes" id="UP000198145"/>
    </source>
</evidence>
<dbReference type="Proteomes" id="UP000198145">
    <property type="component" value="Unassembled WGS sequence"/>
</dbReference>
<sequence>MLTTQCLCTKLRRSARAVTRVYDDALKGVGLTTAQFSLLRHLSRLEQPSISELAEAMGLDRSTLGRNLKPLEADGLVKLEEGEDQRNRIVVLTPAGLERIVRGRDAWDAAQLDVASHLGDEKCRQLEALLDELAALES</sequence>
<dbReference type="SUPFAM" id="SSF46785">
    <property type="entry name" value="Winged helix' DNA-binding domain"/>
    <property type="match status" value="1"/>
</dbReference>
<comment type="caution">
    <text evidence="2">The sequence shown here is derived from an EMBL/GenBank/DDBJ whole genome shotgun (WGS) entry which is preliminary data.</text>
</comment>